<accession>A0A2U1PPD7</accession>
<comment type="caution">
    <text evidence="10">The sequence shown here is derived from an EMBL/GenBank/DDBJ whole genome shotgun (WGS) entry which is preliminary data.</text>
</comment>
<proteinExistence type="inferred from homology"/>
<dbReference type="InterPro" id="IPR013201">
    <property type="entry name" value="Prot_inhib_I29"/>
</dbReference>
<dbReference type="InterPro" id="IPR000668">
    <property type="entry name" value="Peptidase_C1A_C"/>
</dbReference>
<sequence length="342" mass="37597">MALSPDSVFVLSSLLVIVAWVSQVTSRTLSDAYIAEKHELWMSQFGRVYNDNVEKEMRRNIFKKNVEYIESFNSLGNRSYKLGINKFSDQTNDEFKASLNGHKLSHKSKSPRPTAFRYENVSEVPDSIDWRTKGAVTEVKDQGACGSCWAFSAIAAVEGINQLMTGNLTSLSEQELVDCNRNEKCEGCVGGFKDNAFEYIVKNKGINSETGYPYLGADGICNTTMEAVHAAIITGHEMVPANNETALRLAVSKQPVSVAIDASSDAFMSYRSGVFTGDCGTDLDHEVAVVGYGTYIDGMKYWLVKNSWGTSWGDNGYMMMQRDINATEGLCGIAIDAAYPTA</sequence>
<dbReference type="PROSITE" id="PS00640">
    <property type="entry name" value="THIOL_PROTEASE_ASN"/>
    <property type="match status" value="1"/>
</dbReference>
<evidence type="ECO:0000313" key="11">
    <source>
        <dbReference type="Proteomes" id="UP000245207"/>
    </source>
</evidence>
<keyword evidence="2 10" id="KW-0645">Protease</keyword>
<dbReference type="Proteomes" id="UP000245207">
    <property type="component" value="Unassembled WGS sequence"/>
</dbReference>
<dbReference type="Pfam" id="PF08246">
    <property type="entry name" value="Inhibitor_I29"/>
    <property type="match status" value="1"/>
</dbReference>
<feature type="domain" description="Cathepsin propeptide inhibitor" evidence="9">
    <location>
        <begin position="38"/>
        <end position="95"/>
    </location>
</feature>
<dbReference type="InterPro" id="IPR013128">
    <property type="entry name" value="Peptidase_C1A"/>
</dbReference>
<dbReference type="GO" id="GO:0008234">
    <property type="term" value="F:cysteine-type peptidase activity"/>
    <property type="evidence" value="ECO:0007669"/>
    <property type="project" value="UniProtKB-KW"/>
</dbReference>
<dbReference type="PROSITE" id="PS00139">
    <property type="entry name" value="THIOL_PROTEASE_CYS"/>
    <property type="match status" value="1"/>
</dbReference>
<keyword evidence="6" id="KW-1015">Disulfide bond</keyword>
<evidence type="ECO:0000256" key="6">
    <source>
        <dbReference type="ARBA" id="ARBA00023157"/>
    </source>
</evidence>
<reference evidence="10 11" key="1">
    <citation type="journal article" date="2018" name="Mol. Plant">
        <title>The genome of Artemisia annua provides insight into the evolution of Asteraceae family and artemisinin biosynthesis.</title>
        <authorList>
            <person name="Shen Q."/>
            <person name="Zhang L."/>
            <person name="Liao Z."/>
            <person name="Wang S."/>
            <person name="Yan T."/>
            <person name="Shi P."/>
            <person name="Liu M."/>
            <person name="Fu X."/>
            <person name="Pan Q."/>
            <person name="Wang Y."/>
            <person name="Lv Z."/>
            <person name="Lu X."/>
            <person name="Zhang F."/>
            <person name="Jiang W."/>
            <person name="Ma Y."/>
            <person name="Chen M."/>
            <person name="Hao X."/>
            <person name="Li L."/>
            <person name="Tang Y."/>
            <person name="Lv G."/>
            <person name="Zhou Y."/>
            <person name="Sun X."/>
            <person name="Brodelius P.E."/>
            <person name="Rose J.K.C."/>
            <person name="Tang K."/>
        </authorList>
    </citation>
    <scope>NUCLEOTIDE SEQUENCE [LARGE SCALE GENOMIC DNA]</scope>
    <source>
        <strain evidence="11">cv. Huhao1</strain>
        <tissue evidence="10">Leaf</tissue>
    </source>
</reference>
<keyword evidence="11" id="KW-1185">Reference proteome</keyword>
<dbReference type="GO" id="GO:0006508">
    <property type="term" value="P:proteolysis"/>
    <property type="evidence" value="ECO:0007669"/>
    <property type="project" value="UniProtKB-KW"/>
</dbReference>
<dbReference type="InterPro" id="IPR039417">
    <property type="entry name" value="Peptidase_C1A_papain-like"/>
</dbReference>
<dbReference type="Pfam" id="PF00112">
    <property type="entry name" value="Peptidase_C1"/>
    <property type="match status" value="1"/>
</dbReference>
<dbReference type="SMART" id="SM00848">
    <property type="entry name" value="Inhibitor_I29"/>
    <property type="match status" value="1"/>
</dbReference>
<dbReference type="AlphaFoldDB" id="A0A2U1PPD7"/>
<gene>
    <name evidence="10" type="ORF">CTI12_AA062640</name>
</gene>
<dbReference type="CDD" id="cd02248">
    <property type="entry name" value="Peptidase_C1A"/>
    <property type="match status" value="1"/>
</dbReference>
<dbReference type="SMART" id="SM00645">
    <property type="entry name" value="Pept_C1"/>
    <property type="match status" value="1"/>
</dbReference>
<dbReference type="FunFam" id="3.90.70.10:FF:000023">
    <property type="entry name" value="Senescence-specific cysteine protease SAG39"/>
    <property type="match status" value="1"/>
</dbReference>
<evidence type="ECO:0000256" key="2">
    <source>
        <dbReference type="ARBA" id="ARBA00022670"/>
    </source>
</evidence>
<dbReference type="PANTHER" id="PTHR12411">
    <property type="entry name" value="CYSTEINE PROTEASE FAMILY C1-RELATED"/>
    <property type="match status" value="1"/>
</dbReference>
<dbReference type="SUPFAM" id="SSF54001">
    <property type="entry name" value="Cysteine proteinases"/>
    <property type="match status" value="1"/>
</dbReference>
<protein>
    <submittedName>
        <fullName evidence="10">Senescence-specific cysteine protease SAG39</fullName>
    </submittedName>
</protein>
<evidence type="ECO:0000313" key="10">
    <source>
        <dbReference type="EMBL" id="PWA87626.1"/>
    </source>
</evidence>
<dbReference type="InterPro" id="IPR038765">
    <property type="entry name" value="Papain-like_cys_pep_sf"/>
</dbReference>
<dbReference type="Gene3D" id="3.90.70.10">
    <property type="entry name" value="Cysteine proteinases"/>
    <property type="match status" value="1"/>
</dbReference>
<evidence type="ECO:0000256" key="7">
    <source>
        <dbReference type="SAM" id="SignalP"/>
    </source>
</evidence>
<dbReference type="OrthoDB" id="10253408at2759"/>
<evidence type="ECO:0000256" key="1">
    <source>
        <dbReference type="ARBA" id="ARBA00008455"/>
    </source>
</evidence>
<dbReference type="InterPro" id="IPR000169">
    <property type="entry name" value="Pept_cys_AS"/>
</dbReference>
<dbReference type="STRING" id="35608.A0A2U1PPD7"/>
<evidence type="ECO:0000259" key="8">
    <source>
        <dbReference type="SMART" id="SM00645"/>
    </source>
</evidence>
<comment type="similarity">
    <text evidence="1">Belongs to the peptidase C1 family.</text>
</comment>
<evidence type="ECO:0000256" key="3">
    <source>
        <dbReference type="ARBA" id="ARBA00022729"/>
    </source>
</evidence>
<dbReference type="PRINTS" id="PR00705">
    <property type="entry name" value="PAPAIN"/>
</dbReference>
<evidence type="ECO:0000256" key="4">
    <source>
        <dbReference type="ARBA" id="ARBA00022801"/>
    </source>
</evidence>
<feature type="domain" description="Peptidase C1A papain C-terminal" evidence="8">
    <location>
        <begin position="124"/>
        <end position="341"/>
    </location>
</feature>
<dbReference type="InterPro" id="IPR025660">
    <property type="entry name" value="Pept_his_AS"/>
</dbReference>
<dbReference type="PROSITE" id="PS00639">
    <property type="entry name" value="THIOL_PROTEASE_HIS"/>
    <property type="match status" value="1"/>
</dbReference>
<evidence type="ECO:0000259" key="9">
    <source>
        <dbReference type="SMART" id="SM00848"/>
    </source>
</evidence>
<dbReference type="InterPro" id="IPR025661">
    <property type="entry name" value="Pept_asp_AS"/>
</dbReference>
<keyword evidence="5" id="KW-0788">Thiol protease</keyword>
<name>A0A2U1PPD7_ARTAN</name>
<dbReference type="EMBL" id="PKPP01000895">
    <property type="protein sequence ID" value="PWA87626.1"/>
    <property type="molecule type" value="Genomic_DNA"/>
</dbReference>
<keyword evidence="3 7" id="KW-0732">Signal</keyword>
<feature type="chain" id="PRO_5018747202" evidence="7">
    <location>
        <begin position="27"/>
        <end position="342"/>
    </location>
</feature>
<evidence type="ECO:0000256" key="5">
    <source>
        <dbReference type="ARBA" id="ARBA00022807"/>
    </source>
</evidence>
<organism evidence="10 11">
    <name type="scientific">Artemisia annua</name>
    <name type="common">Sweet wormwood</name>
    <dbReference type="NCBI Taxonomy" id="35608"/>
    <lineage>
        <taxon>Eukaryota</taxon>
        <taxon>Viridiplantae</taxon>
        <taxon>Streptophyta</taxon>
        <taxon>Embryophyta</taxon>
        <taxon>Tracheophyta</taxon>
        <taxon>Spermatophyta</taxon>
        <taxon>Magnoliopsida</taxon>
        <taxon>eudicotyledons</taxon>
        <taxon>Gunneridae</taxon>
        <taxon>Pentapetalae</taxon>
        <taxon>asterids</taxon>
        <taxon>campanulids</taxon>
        <taxon>Asterales</taxon>
        <taxon>Asteraceae</taxon>
        <taxon>Asteroideae</taxon>
        <taxon>Anthemideae</taxon>
        <taxon>Artemisiinae</taxon>
        <taxon>Artemisia</taxon>
    </lineage>
</organism>
<keyword evidence="4" id="KW-0378">Hydrolase</keyword>
<feature type="signal peptide" evidence="7">
    <location>
        <begin position="1"/>
        <end position="26"/>
    </location>
</feature>